<dbReference type="SUPFAM" id="SSF50630">
    <property type="entry name" value="Acid proteases"/>
    <property type="match status" value="1"/>
</dbReference>
<name>A0A7C3VJI7_9CYAN</name>
<keyword evidence="1" id="KW-0732">Signal</keyword>
<protein>
    <recommendedName>
        <fullName evidence="3">Aspartyl protease</fullName>
    </recommendedName>
</protein>
<dbReference type="AlphaFoldDB" id="A0A7C3VJI7"/>
<evidence type="ECO:0008006" key="3">
    <source>
        <dbReference type="Google" id="ProtNLM"/>
    </source>
</evidence>
<dbReference type="Gene3D" id="2.40.70.10">
    <property type="entry name" value="Acid Proteases"/>
    <property type="match status" value="1"/>
</dbReference>
<comment type="caution">
    <text evidence="2">The sequence shown here is derived from an EMBL/GenBank/DDBJ whole genome shotgun (WGS) entry which is preliminary data.</text>
</comment>
<accession>A0A7C3VJI7</accession>
<dbReference type="CDD" id="cd05483">
    <property type="entry name" value="retropepsin_like_bacteria"/>
    <property type="match status" value="1"/>
</dbReference>
<gene>
    <name evidence="2" type="ORF">ENR15_09660</name>
</gene>
<dbReference type="EMBL" id="DSPX01000095">
    <property type="protein sequence ID" value="HGG00897.1"/>
    <property type="molecule type" value="Genomic_DNA"/>
</dbReference>
<feature type="signal peptide" evidence="1">
    <location>
        <begin position="1"/>
        <end position="22"/>
    </location>
</feature>
<evidence type="ECO:0000256" key="1">
    <source>
        <dbReference type="SAM" id="SignalP"/>
    </source>
</evidence>
<dbReference type="InterPro" id="IPR034122">
    <property type="entry name" value="Retropepsin-like_bacterial"/>
</dbReference>
<sequence length="187" mass="19845">MKKSIHAIILIACMALITPATAQEREGCFFIDSKGQLMDLGDLCPDNREEVIPDALAEGGVFEVPIKRREGGVAVVDVTFNDNKTYEMLFDTGASGILITSKTAQELGVRVFDTATSVIASGEEMEVGIGTVSSVKVGNLTLGETPVAIAPATADEGLKGMGLLGQTVYGDYDVTIKENVIEFKPRS</sequence>
<evidence type="ECO:0000313" key="2">
    <source>
        <dbReference type="EMBL" id="HGG00897.1"/>
    </source>
</evidence>
<proteinExistence type="predicted"/>
<organism evidence="2">
    <name type="scientific">Planktothricoides sp. SpSt-374</name>
    <dbReference type="NCBI Taxonomy" id="2282167"/>
    <lineage>
        <taxon>Bacteria</taxon>
        <taxon>Bacillati</taxon>
        <taxon>Cyanobacteriota</taxon>
        <taxon>Cyanophyceae</taxon>
        <taxon>Oscillatoriophycideae</taxon>
        <taxon>Oscillatoriales</taxon>
        <taxon>Oscillatoriaceae</taxon>
        <taxon>Planktothricoides</taxon>
    </lineage>
</organism>
<feature type="chain" id="PRO_5028092858" description="Aspartyl protease" evidence="1">
    <location>
        <begin position="23"/>
        <end position="187"/>
    </location>
</feature>
<dbReference type="InterPro" id="IPR021109">
    <property type="entry name" value="Peptidase_aspartic_dom_sf"/>
</dbReference>
<reference evidence="2" key="1">
    <citation type="journal article" date="2020" name="mSystems">
        <title>Genome- and Community-Level Interaction Insights into Carbon Utilization and Element Cycling Functions of Hydrothermarchaeota in Hydrothermal Sediment.</title>
        <authorList>
            <person name="Zhou Z."/>
            <person name="Liu Y."/>
            <person name="Xu W."/>
            <person name="Pan J."/>
            <person name="Luo Z.H."/>
            <person name="Li M."/>
        </authorList>
    </citation>
    <scope>NUCLEOTIDE SEQUENCE [LARGE SCALE GENOMIC DNA]</scope>
    <source>
        <strain evidence="2">SpSt-374</strain>
    </source>
</reference>
<dbReference type="Pfam" id="PF13650">
    <property type="entry name" value="Asp_protease_2"/>
    <property type="match status" value="1"/>
</dbReference>